<protein>
    <submittedName>
        <fullName evidence="1">Uncharacterized protein</fullName>
    </submittedName>
</protein>
<accession>A0A1M7U755</accession>
<evidence type="ECO:0000313" key="2">
    <source>
        <dbReference type="Proteomes" id="UP000184010"/>
    </source>
</evidence>
<dbReference type="Proteomes" id="UP000184010">
    <property type="component" value="Unassembled WGS sequence"/>
</dbReference>
<sequence length="128" mass="14715">MVRSISFILAVVILLTCTSSIFVNFKEVYKVEIITKSADYKKVKITNTETGKVEYLESVFDENGLHSFVSISEEGTFVIRGTQFITVKTLERFKRFGEIESTKIENGVIGRLLMKQNEYNRKLYNAIQ</sequence>
<dbReference type="EMBL" id="FRDN01000009">
    <property type="protein sequence ID" value="SHN78746.1"/>
    <property type="molecule type" value="Genomic_DNA"/>
</dbReference>
<evidence type="ECO:0000313" key="1">
    <source>
        <dbReference type="EMBL" id="SHN78746.1"/>
    </source>
</evidence>
<keyword evidence="2" id="KW-1185">Reference proteome</keyword>
<reference evidence="2" key="1">
    <citation type="submission" date="2016-12" db="EMBL/GenBank/DDBJ databases">
        <authorList>
            <person name="Varghese N."/>
            <person name="Submissions S."/>
        </authorList>
    </citation>
    <scope>NUCLEOTIDE SEQUENCE [LARGE SCALE GENOMIC DNA]</scope>
    <source>
        <strain evidence="2">DSM 11544</strain>
    </source>
</reference>
<proteinExistence type="predicted"/>
<gene>
    <name evidence="1" type="ORF">SAMN02745215_03128</name>
</gene>
<organism evidence="1 2">
    <name type="scientific">Desulfitobacterium chlororespirans DSM 11544</name>
    <dbReference type="NCBI Taxonomy" id="1121395"/>
    <lineage>
        <taxon>Bacteria</taxon>
        <taxon>Bacillati</taxon>
        <taxon>Bacillota</taxon>
        <taxon>Clostridia</taxon>
        <taxon>Eubacteriales</taxon>
        <taxon>Desulfitobacteriaceae</taxon>
        <taxon>Desulfitobacterium</taxon>
    </lineage>
</organism>
<dbReference type="RefSeq" id="WP_072773460.1">
    <property type="nucleotide sequence ID" value="NZ_FRDN01000009.1"/>
</dbReference>
<name>A0A1M7U755_9FIRM</name>
<dbReference type="AlphaFoldDB" id="A0A1M7U755"/>